<dbReference type="InterPro" id="IPR042095">
    <property type="entry name" value="SUMF_sf"/>
</dbReference>
<feature type="domain" description="Sulfatase-modifying factor enzyme-like" evidence="3">
    <location>
        <begin position="58"/>
        <end position="377"/>
    </location>
</feature>
<keyword evidence="2" id="KW-0732">Signal</keyword>
<dbReference type="PROSITE" id="PS51257">
    <property type="entry name" value="PROKAR_LIPOPROTEIN"/>
    <property type="match status" value="1"/>
</dbReference>
<evidence type="ECO:0000256" key="2">
    <source>
        <dbReference type="SAM" id="SignalP"/>
    </source>
</evidence>
<dbReference type="Pfam" id="PF03781">
    <property type="entry name" value="FGE-sulfatase"/>
    <property type="match status" value="1"/>
</dbReference>
<dbReference type="NCBIfam" id="TIGR03524">
    <property type="entry name" value="GldJ"/>
    <property type="match status" value="1"/>
</dbReference>
<dbReference type="InterPro" id="IPR005532">
    <property type="entry name" value="SUMF_dom"/>
</dbReference>
<accession>A0A1W6MLF7</accession>
<feature type="signal peptide" evidence="2">
    <location>
        <begin position="1"/>
        <end position="23"/>
    </location>
</feature>
<dbReference type="EMBL" id="CP019344">
    <property type="protein sequence ID" value="ARN78407.1"/>
    <property type="molecule type" value="Genomic_DNA"/>
</dbReference>
<dbReference type="InterPro" id="IPR019865">
    <property type="entry name" value="Glid_motil-assoc_lipo_GldJ"/>
</dbReference>
<keyword evidence="5" id="KW-1185">Reference proteome</keyword>
<reference evidence="4 5" key="1">
    <citation type="submission" date="2016-11" db="EMBL/GenBank/DDBJ databases">
        <title>Trade-off between light-utilization and light-protection in marine flavobacteria.</title>
        <authorList>
            <person name="Kumagai Y."/>
        </authorList>
    </citation>
    <scope>NUCLEOTIDE SEQUENCE [LARGE SCALE GENOMIC DNA]</scope>
    <source>
        <strain evidence="4 5">JCM 13191</strain>
    </source>
</reference>
<keyword evidence="4" id="KW-0449">Lipoprotein</keyword>
<dbReference type="InterPro" id="IPR051043">
    <property type="entry name" value="Sulfatase_Mod_Factor_Kinase"/>
</dbReference>
<proteinExistence type="predicted"/>
<name>A0A1W6MLF7_9FLAO</name>
<dbReference type="STRING" id="331648.BST97_10640"/>
<gene>
    <name evidence="4" type="ORF">BST97_10640</name>
</gene>
<feature type="region of interest" description="Disordered" evidence="1">
    <location>
        <begin position="224"/>
        <end position="253"/>
    </location>
</feature>
<evidence type="ECO:0000313" key="5">
    <source>
        <dbReference type="Proteomes" id="UP000193431"/>
    </source>
</evidence>
<protein>
    <submittedName>
        <fullName evidence="4">Gliding motility lipoprotein GldJ</fullName>
    </submittedName>
</protein>
<dbReference type="AlphaFoldDB" id="A0A1W6MLF7"/>
<feature type="chain" id="PRO_5012845765" evidence="2">
    <location>
        <begin position="24"/>
        <end position="562"/>
    </location>
</feature>
<evidence type="ECO:0000313" key="4">
    <source>
        <dbReference type="EMBL" id="ARN78407.1"/>
    </source>
</evidence>
<evidence type="ECO:0000256" key="1">
    <source>
        <dbReference type="SAM" id="MobiDB-lite"/>
    </source>
</evidence>
<sequence>MNKFTALRSLSAVLAAIALVACGGGNDYTTTSRGTGWDVTGRDGGFELKTKYKEQETGPGLVFVEGGTFTMGRVKDDPMHDWNNTPNQQHVQSFYMDETEVTNGMYAEMLYWIKETFPPEDEEYRNIYNGAVPDTLVWRNRLGFNEQLVKDYLRHPAYQNYPVVGVTWIQAVEYASWRTDRVNEKILNREGYTSKDALTNQEPGSTFNTETYLNAPTLTYGGDEEKIKGGKRSEQLQKQREKRVAKSGDGTGEATGLYVTRSEGIILPDYRLPTEAEWEYAALALVSVREYNSYRGRKKFPWDGQYTRSGSRRNLGELVANFKQGDGDYGGIAGWSDDGADITAEVKTYKPNDFGIYEMAGNVSEWVADVYRPIIDDDFSDFNYYRGNVYTKNKIGPDGMIAVVSADSIPYDTLSNGKVIARALPGEIQEIPITEEESRFRTNYNRSDNVNFRDGDIESSRYFGDSNKALAEENRMYDSPVRQVEVDSLGINAKIDPSAKRTTLIDNQVRVYKGGSWRDRVYWLDPAQRRFYPQDMARDDLGFRCAMSRVGSKSQKGKRPRG</sequence>
<dbReference type="Gene3D" id="3.90.1580.10">
    <property type="entry name" value="paralog of FGE (formylglycine-generating enzyme)"/>
    <property type="match status" value="2"/>
</dbReference>
<dbReference type="GO" id="GO:0120147">
    <property type="term" value="F:formylglycine-generating oxidase activity"/>
    <property type="evidence" value="ECO:0007669"/>
    <property type="project" value="TreeGrafter"/>
</dbReference>
<dbReference type="PANTHER" id="PTHR23150:SF19">
    <property type="entry name" value="FORMYLGLYCINE-GENERATING ENZYME"/>
    <property type="match status" value="1"/>
</dbReference>
<evidence type="ECO:0000259" key="3">
    <source>
        <dbReference type="Pfam" id="PF03781"/>
    </source>
</evidence>
<dbReference type="RefSeq" id="WP_085767211.1">
    <property type="nucleotide sequence ID" value="NZ_CP019344.1"/>
</dbReference>
<dbReference type="SUPFAM" id="SSF56436">
    <property type="entry name" value="C-type lectin-like"/>
    <property type="match status" value="1"/>
</dbReference>
<feature type="compositionally biased region" description="Basic and acidic residues" evidence="1">
    <location>
        <begin position="224"/>
        <end position="246"/>
    </location>
</feature>
<organism evidence="4 5">
    <name type="scientific">Nonlabens spongiae</name>
    <dbReference type="NCBI Taxonomy" id="331648"/>
    <lineage>
        <taxon>Bacteria</taxon>
        <taxon>Pseudomonadati</taxon>
        <taxon>Bacteroidota</taxon>
        <taxon>Flavobacteriia</taxon>
        <taxon>Flavobacteriales</taxon>
        <taxon>Flavobacteriaceae</taxon>
        <taxon>Nonlabens</taxon>
    </lineage>
</organism>
<dbReference type="PANTHER" id="PTHR23150">
    <property type="entry name" value="SULFATASE MODIFYING FACTOR 1, 2"/>
    <property type="match status" value="1"/>
</dbReference>
<dbReference type="Proteomes" id="UP000193431">
    <property type="component" value="Chromosome"/>
</dbReference>
<dbReference type="OrthoDB" id="9768004at2"/>
<dbReference type="InterPro" id="IPR016187">
    <property type="entry name" value="CTDL_fold"/>
</dbReference>